<dbReference type="Proteomes" id="UP000199009">
    <property type="component" value="Chromosome I"/>
</dbReference>
<feature type="transmembrane region" description="Helical" evidence="1">
    <location>
        <begin position="15"/>
        <end position="34"/>
    </location>
</feature>
<keyword evidence="1" id="KW-0812">Transmembrane</keyword>
<keyword evidence="1" id="KW-0472">Membrane</keyword>
<evidence type="ECO:0000256" key="1">
    <source>
        <dbReference type="SAM" id="Phobius"/>
    </source>
</evidence>
<feature type="transmembrane region" description="Helical" evidence="1">
    <location>
        <begin position="172"/>
        <end position="191"/>
    </location>
</feature>
<dbReference type="STRING" id="370764.SAMN04489810_0229"/>
<dbReference type="AlphaFoldDB" id="A0A1G7U3N8"/>
<sequence length="202" mass="21073">MTDAPVLSKSDRAGMYLYVGIGAIAVVAVIWQVIARLIEVAPGRGIPVLVPFDGENAPLPIGPGGSAIDVAVDQATVTVQEPAAATLFALWAQPIVIGLALCAGIVLASLFCLRLARGKAFQRGTARLVYTAVVVLAVGWFAGSILTSMTVNGALSAVSDYGYDGTRFQTDWVPIFALLVLTAIGSAFQIGERLQRDTEGLV</sequence>
<feature type="transmembrane region" description="Helical" evidence="1">
    <location>
        <begin position="128"/>
        <end position="152"/>
    </location>
</feature>
<keyword evidence="3" id="KW-1185">Reference proteome</keyword>
<dbReference type="RefSeq" id="WP_091485140.1">
    <property type="nucleotide sequence ID" value="NZ_LT629692.1"/>
</dbReference>
<evidence type="ECO:0000313" key="2">
    <source>
        <dbReference type="EMBL" id="SDG41390.1"/>
    </source>
</evidence>
<dbReference type="OrthoDB" id="5148898at2"/>
<evidence type="ECO:0000313" key="3">
    <source>
        <dbReference type="Proteomes" id="UP000199009"/>
    </source>
</evidence>
<organism evidence="2 3">
    <name type="scientific">Microbacterium pygmaeum</name>
    <dbReference type="NCBI Taxonomy" id="370764"/>
    <lineage>
        <taxon>Bacteria</taxon>
        <taxon>Bacillati</taxon>
        <taxon>Actinomycetota</taxon>
        <taxon>Actinomycetes</taxon>
        <taxon>Micrococcales</taxon>
        <taxon>Microbacteriaceae</taxon>
        <taxon>Microbacterium</taxon>
    </lineage>
</organism>
<feature type="transmembrane region" description="Helical" evidence="1">
    <location>
        <begin position="95"/>
        <end position="116"/>
    </location>
</feature>
<proteinExistence type="predicted"/>
<keyword evidence="1" id="KW-1133">Transmembrane helix</keyword>
<accession>A0A1G7U3N8</accession>
<evidence type="ECO:0008006" key="4">
    <source>
        <dbReference type="Google" id="ProtNLM"/>
    </source>
</evidence>
<gene>
    <name evidence="2" type="ORF">SAMN04489810_0229</name>
</gene>
<reference evidence="2 3" key="1">
    <citation type="submission" date="2016-10" db="EMBL/GenBank/DDBJ databases">
        <authorList>
            <person name="de Groot N.N."/>
        </authorList>
    </citation>
    <scope>NUCLEOTIDE SEQUENCE [LARGE SCALE GENOMIC DNA]</scope>
    <source>
        <strain evidence="2 3">DSM 23142</strain>
    </source>
</reference>
<dbReference type="EMBL" id="LT629692">
    <property type="protein sequence ID" value="SDG41390.1"/>
    <property type="molecule type" value="Genomic_DNA"/>
</dbReference>
<name>A0A1G7U3N8_9MICO</name>
<protein>
    <recommendedName>
        <fullName evidence="4">DUF2975 domain-containing protein</fullName>
    </recommendedName>
</protein>